<dbReference type="InterPro" id="IPR011639">
    <property type="entry name" value="MethylTrfase_TaqI-like_dom"/>
</dbReference>
<dbReference type="PROSITE" id="PS00092">
    <property type="entry name" value="N6_MTASE"/>
    <property type="match status" value="1"/>
</dbReference>
<keyword evidence="3" id="KW-0808">Transferase</keyword>
<accession>A0A3E5CX54</accession>
<dbReference type="GO" id="GO:0009007">
    <property type="term" value="F:site-specific DNA-methyltransferase (adenine-specific) activity"/>
    <property type="evidence" value="ECO:0007669"/>
    <property type="project" value="UniProtKB-EC"/>
</dbReference>
<reference evidence="7 8" key="1">
    <citation type="submission" date="2018-08" db="EMBL/GenBank/DDBJ databases">
        <title>A genome reference for cultivated species of the human gut microbiota.</title>
        <authorList>
            <person name="Zou Y."/>
            <person name="Xue W."/>
            <person name="Luo G."/>
        </authorList>
    </citation>
    <scope>NUCLEOTIDE SEQUENCE [LARGE SCALE GENOMIC DNA]</scope>
    <source>
        <strain evidence="7 8">OF01-1</strain>
    </source>
</reference>
<dbReference type="PRINTS" id="PR00507">
    <property type="entry name" value="N12N6MTFRASE"/>
</dbReference>
<dbReference type="RefSeq" id="WP_011109348.1">
    <property type="nucleotide sequence ID" value="NZ_CP044428.1"/>
</dbReference>
<keyword evidence="2 7" id="KW-0489">Methyltransferase</keyword>
<dbReference type="GO" id="GO:0003676">
    <property type="term" value="F:nucleic acid binding"/>
    <property type="evidence" value="ECO:0007669"/>
    <property type="project" value="InterPro"/>
</dbReference>
<dbReference type="GeneID" id="69479088"/>
<proteinExistence type="predicted"/>
<evidence type="ECO:0000256" key="4">
    <source>
        <dbReference type="ARBA" id="ARBA00022691"/>
    </source>
</evidence>
<dbReference type="SUPFAM" id="SSF53335">
    <property type="entry name" value="S-adenosyl-L-methionine-dependent methyltransferases"/>
    <property type="match status" value="1"/>
</dbReference>
<evidence type="ECO:0000256" key="1">
    <source>
        <dbReference type="ARBA" id="ARBA00011900"/>
    </source>
</evidence>
<dbReference type="InterPro" id="IPR002052">
    <property type="entry name" value="DNA_methylase_N6_adenine_CS"/>
</dbReference>
<feature type="domain" description="Type II methyltransferase M.TaqI-like" evidence="6">
    <location>
        <begin position="501"/>
        <end position="739"/>
    </location>
</feature>
<evidence type="ECO:0000256" key="5">
    <source>
        <dbReference type="ARBA" id="ARBA00047942"/>
    </source>
</evidence>
<dbReference type="GO" id="GO:0032259">
    <property type="term" value="P:methylation"/>
    <property type="evidence" value="ECO:0007669"/>
    <property type="project" value="UniProtKB-KW"/>
</dbReference>
<evidence type="ECO:0000313" key="7">
    <source>
        <dbReference type="EMBL" id="RGY66302.1"/>
    </source>
</evidence>
<keyword evidence="4" id="KW-0949">S-adenosyl-L-methionine</keyword>
<dbReference type="PANTHER" id="PTHR33841:SF1">
    <property type="entry name" value="DNA METHYLTRANSFERASE A"/>
    <property type="match status" value="1"/>
</dbReference>
<dbReference type="InterPro" id="IPR050953">
    <property type="entry name" value="N4_N6_ade-DNA_methylase"/>
</dbReference>
<evidence type="ECO:0000313" key="8">
    <source>
        <dbReference type="Proteomes" id="UP000284614"/>
    </source>
</evidence>
<evidence type="ECO:0000256" key="3">
    <source>
        <dbReference type="ARBA" id="ARBA00022679"/>
    </source>
</evidence>
<organism evidence="7 8">
    <name type="scientific">Bacteroides fragilis</name>
    <dbReference type="NCBI Taxonomy" id="817"/>
    <lineage>
        <taxon>Bacteria</taxon>
        <taxon>Pseudomonadati</taxon>
        <taxon>Bacteroidota</taxon>
        <taxon>Bacteroidia</taxon>
        <taxon>Bacteroidales</taxon>
        <taxon>Bacteroidaceae</taxon>
        <taxon>Bacteroides</taxon>
    </lineage>
</organism>
<gene>
    <name evidence="7" type="ORF">DXA27_18060</name>
</gene>
<comment type="catalytic activity">
    <reaction evidence="5">
        <text>a 2'-deoxyadenosine in DNA + S-adenosyl-L-methionine = an N(6)-methyl-2'-deoxyadenosine in DNA + S-adenosyl-L-homocysteine + H(+)</text>
        <dbReference type="Rhea" id="RHEA:15197"/>
        <dbReference type="Rhea" id="RHEA-COMP:12418"/>
        <dbReference type="Rhea" id="RHEA-COMP:12419"/>
        <dbReference type="ChEBI" id="CHEBI:15378"/>
        <dbReference type="ChEBI" id="CHEBI:57856"/>
        <dbReference type="ChEBI" id="CHEBI:59789"/>
        <dbReference type="ChEBI" id="CHEBI:90615"/>
        <dbReference type="ChEBI" id="CHEBI:90616"/>
        <dbReference type="EC" id="2.1.1.72"/>
    </reaction>
</comment>
<name>A0A3E5CX54_BACFG</name>
<evidence type="ECO:0000259" key="6">
    <source>
        <dbReference type="Pfam" id="PF07669"/>
    </source>
</evidence>
<dbReference type="Pfam" id="PF07669">
    <property type="entry name" value="Eco57I"/>
    <property type="match status" value="1"/>
</dbReference>
<dbReference type="AlphaFoldDB" id="A0A3E5CX54"/>
<dbReference type="Gene3D" id="3.40.50.150">
    <property type="entry name" value="Vaccinia Virus protein VP39"/>
    <property type="match status" value="1"/>
</dbReference>
<dbReference type="PANTHER" id="PTHR33841">
    <property type="entry name" value="DNA METHYLTRANSFERASE YEEA-RELATED"/>
    <property type="match status" value="1"/>
</dbReference>
<sequence>MNKESLKEYLSSRYQGWSSFLNNVIFPIFGEDDFEDGFETELLESQPERRQLAEATGIRSIKQVGMMYVGVEPLQIFDVTVSDRVMMEHNRVNIQRLIRAVMDQFSCAFMLFHYEDDTRWDWRFTYCRKSGNKEESTDSKRYTFLLGPGQSCRTATDNFIALYDKRNSLEIKDIENAFNVEALSKEFFGKYKAQYEAFVNYMVDPTNGMRQHFIDTGFDHTGMAADKIRDREEKPIRDYVKKLLGRIVFLHFLQKKGWLGVPASKEWGEGDRDFMLNIFKNANERQKENFLDDILEDLFTEGLDRNRSDQGDLYDTKVEGFRNCRIPYLNGGLFERDILDKKPSHFPASYFNGLLTMLSQYNFTIDENDPNDAEVGVDPEMLGRIFENLLEDNKDKGAFYTPKEIVQYMCRESLIAYLQTDMREEDKECIRQFVTTHDASQLGELKEYIDQKLYDVKICDPAIGSGAFPMGLLRELFFCRSAIEPNIVENAANIKRHIIQNNIYGVDIERGAVDIARLRFWLSLIVDEKSPEALPNLDFKIMQGNSLLEQYKGVDLSTMTEKKIGAGESLTFFDSMLDVYRKNLRDKLTEYYACPEHDKKMQLRKDIADIVKQELVEQGIHIDFEDMDLSANSQFFLWHTWFHDVFSRPSKEGFDIVIGNPPYGAKISSIDKACFKHIFTSAQTIPNIQKGSLDTFSLFIDLGYQILHTKGNAIFIVPLSVTASDAMSGLHRLLINHCDEIYVSSYGDRPRRIFESAEQQVSIISFKKSSNKATRIMTTHINKRYSDESLWLLLDDLKFVNALHHIRNGRIPKIGNEIELGILCKLERCVTTIKDVYKREGLPIYYRKAGGRYYKIITKIPTHSSAEGELKVREKYQSLVGAALSSNLFYWFWLIHSDWHNLRSSELEMFPIPFESFSDEELDKINTLYDTYLNDLYSKSQTTKTGLKCFFARQSKMHIDAIDKFIGEKYGLSEIEIKFLINYDYQYRNAE</sequence>
<dbReference type="Proteomes" id="UP000284614">
    <property type="component" value="Unassembled WGS sequence"/>
</dbReference>
<evidence type="ECO:0000256" key="2">
    <source>
        <dbReference type="ARBA" id="ARBA00022603"/>
    </source>
</evidence>
<protein>
    <recommendedName>
        <fullName evidence="1">site-specific DNA-methyltransferase (adenine-specific)</fullName>
        <ecNumber evidence="1">2.1.1.72</ecNumber>
    </recommendedName>
</protein>
<dbReference type="GO" id="GO:0006304">
    <property type="term" value="P:DNA modification"/>
    <property type="evidence" value="ECO:0007669"/>
    <property type="project" value="InterPro"/>
</dbReference>
<dbReference type="InterPro" id="IPR029063">
    <property type="entry name" value="SAM-dependent_MTases_sf"/>
</dbReference>
<dbReference type="EC" id="2.1.1.72" evidence="1"/>
<comment type="caution">
    <text evidence="7">The sequence shown here is derived from an EMBL/GenBank/DDBJ whole genome shotgun (WGS) entry which is preliminary data.</text>
</comment>
<dbReference type="EMBL" id="QSDG01000019">
    <property type="protein sequence ID" value="RGY66302.1"/>
    <property type="molecule type" value="Genomic_DNA"/>
</dbReference>